<proteinExistence type="predicted"/>
<name>A0A1M7UIS4_9ACTN</name>
<dbReference type="RefSeq" id="WP_175561388.1">
    <property type="nucleotide sequence ID" value="NZ_FRDM01000019.1"/>
</dbReference>
<reference evidence="1 2" key="1">
    <citation type="submission" date="2016-12" db="EMBL/GenBank/DDBJ databases">
        <authorList>
            <person name="Song W.-J."/>
            <person name="Kurnit D.M."/>
        </authorList>
    </citation>
    <scope>NUCLEOTIDE SEQUENCE [LARGE SCALE GENOMIC DNA]</scope>
    <source>
        <strain evidence="1 2">DSM 43162</strain>
    </source>
</reference>
<gene>
    <name evidence="1" type="ORF">SAMN05660350_03309</name>
</gene>
<organism evidence="1 2">
    <name type="scientific">Geodermatophilus obscurus</name>
    <dbReference type="NCBI Taxonomy" id="1861"/>
    <lineage>
        <taxon>Bacteria</taxon>
        <taxon>Bacillati</taxon>
        <taxon>Actinomycetota</taxon>
        <taxon>Actinomycetes</taxon>
        <taxon>Geodermatophilales</taxon>
        <taxon>Geodermatophilaceae</taxon>
        <taxon>Geodermatophilus</taxon>
    </lineage>
</organism>
<evidence type="ECO:0000313" key="2">
    <source>
        <dbReference type="Proteomes" id="UP000184428"/>
    </source>
</evidence>
<sequence length="162" mass="16912">MIVDGGACVDITALNPPPSPGEVFRYFQTLPLPDLPTQQQPPGNALAGLPVVFYTDGPTTQTFTVDIRGFTVDIVATASGFTWDTGDGTVLHTTDPGAPYPDHTISHDYRSGTYTAALTTWSGTYSVDGGATADVPGTTTTDGQPATFSVLQASPVLTNPFD</sequence>
<dbReference type="Proteomes" id="UP000184428">
    <property type="component" value="Unassembled WGS sequence"/>
</dbReference>
<dbReference type="EMBL" id="FRDM01000019">
    <property type="protein sequence ID" value="SHN82787.1"/>
    <property type="molecule type" value="Genomic_DNA"/>
</dbReference>
<accession>A0A1M7UIS4</accession>
<evidence type="ECO:0008006" key="3">
    <source>
        <dbReference type="Google" id="ProtNLM"/>
    </source>
</evidence>
<dbReference type="AlphaFoldDB" id="A0A1M7UIS4"/>
<protein>
    <recommendedName>
        <fullName evidence="3">PKD domain-containing protein</fullName>
    </recommendedName>
</protein>
<evidence type="ECO:0000313" key="1">
    <source>
        <dbReference type="EMBL" id="SHN82787.1"/>
    </source>
</evidence>